<evidence type="ECO:0000313" key="12">
    <source>
        <dbReference type="EMBL" id="MBB6511299.1"/>
    </source>
</evidence>
<evidence type="ECO:0000256" key="5">
    <source>
        <dbReference type="ARBA" id="ARBA00022741"/>
    </source>
</evidence>
<proteinExistence type="predicted"/>
<dbReference type="PROSITE" id="PS50893">
    <property type="entry name" value="ABC_TRANSPORTER_2"/>
    <property type="match status" value="1"/>
</dbReference>
<evidence type="ECO:0000256" key="7">
    <source>
        <dbReference type="ARBA" id="ARBA00022989"/>
    </source>
</evidence>
<dbReference type="InterPro" id="IPR011527">
    <property type="entry name" value="ABC1_TM_dom"/>
</dbReference>
<dbReference type="GO" id="GO:0016887">
    <property type="term" value="F:ATP hydrolysis activity"/>
    <property type="evidence" value="ECO:0007669"/>
    <property type="project" value="InterPro"/>
</dbReference>
<evidence type="ECO:0000256" key="6">
    <source>
        <dbReference type="ARBA" id="ARBA00022840"/>
    </source>
</evidence>
<dbReference type="InterPro" id="IPR036640">
    <property type="entry name" value="ABC1_TM_sf"/>
</dbReference>
<feature type="transmembrane region" description="Helical" evidence="9">
    <location>
        <begin position="137"/>
        <end position="154"/>
    </location>
</feature>
<dbReference type="RefSeq" id="WP_184243379.1">
    <property type="nucleotide sequence ID" value="NZ_BAAACU010000020.1"/>
</dbReference>
<evidence type="ECO:0000313" key="13">
    <source>
        <dbReference type="Proteomes" id="UP000572212"/>
    </source>
</evidence>
<feature type="transmembrane region" description="Helical" evidence="9">
    <location>
        <begin position="50"/>
        <end position="68"/>
    </location>
</feature>
<dbReference type="Pfam" id="PF00005">
    <property type="entry name" value="ABC_tran"/>
    <property type="match status" value="1"/>
</dbReference>
<dbReference type="PANTHER" id="PTHR43394:SF1">
    <property type="entry name" value="ATP-BINDING CASSETTE SUB-FAMILY B MEMBER 10, MITOCHONDRIAL"/>
    <property type="match status" value="1"/>
</dbReference>
<protein>
    <submittedName>
        <fullName evidence="12">ATP-binding cassette subfamily B protein/subfamily B ATP-binding cassette protein MsbA</fullName>
        <ecNumber evidence="12">3.6.3.-</ecNumber>
    </submittedName>
</protein>
<sequence length="582" mass="66300">MDVFRKLKQFYWPFKKYFIYSVLSVLFVTVITVVYPIILQVTIDEVVYEGRYNLIPIISSVFIGLMVLKGITNFTQQYLGDLFGVKSVYKLRDSLYKKLQRLSFTYYDNARTGDLMSRLTMDVEGFKFFLAAGLKELIRVVLLIVISLGVMFYYSIPLALVTMAAMPFLAVVVFRFERKVHPAFRSVRKSLGRLNTRIQENVSGMNTIKSLSKEDFEIERFTSNNTDYREINIHTSNIWARFFPLMEFIGNISMVSLLIYGGYLVISNQLMLGELVAFFSLVTYIIGPLMQLGFIVNMFSQAKASGERLLEILEAKEDIEELNDPIVQQRLKGHVTFKDVTLKYTEDDDVALHNISFDAPPGKVIGLIGPTGSGKTSITQLMTRFYEPDEGEVLIDNIPSSEYSLKWLRKNIGFVLQESFLFSTTIKENISYGNPDATMEEIIEAAKRAQAHDFIMEMPKGYDTLLGERGMGLSGGQKQRIAIARALLINPSILVLDDATSAVDMETEFRIQKALKEVMDGRTTFIIAHRISSLKHADEIVVLDKGRVVERGTHDELVRLNGAYRRIYDIQYQDRDAVMQSS</sequence>
<dbReference type="Gene3D" id="3.40.50.300">
    <property type="entry name" value="P-loop containing nucleotide triphosphate hydrolases"/>
    <property type="match status" value="1"/>
</dbReference>
<keyword evidence="4 9" id="KW-0812">Transmembrane</keyword>
<dbReference type="GO" id="GO:0005524">
    <property type="term" value="F:ATP binding"/>
    <property type="evidence" value="ECO:0007669"/>
    <property type="project" value="UniProtKB-KW"/>
</dbReference>
<dbReference type="GO" id="GO:0005886">
    <property type="term" value="C:plasma membrane"/>
    <property type="evidence" value="ECO:0007669"/>
    <property type="project" value="UniProtKB-SubCell"/>
</dbReference>
<dbReference type="InterPro" id="IPR003593">
    <property type="entry name" value="AAA+_ATPase"/>
</dbReference>
<evidence type="ECO:0000256" key="2">
    <source>
        <dbReference type="ARBA" id="ARBA00022448"/>
    </source>
</evidence>
<evidence type="ECO:0000256" key="4">
    <source>
        <dbReference type="ARBA" id="ARBA00022692"/>
    </source>
</evidence>
<dbReference type="AlphaFoldDB" id="A0A841RFR3"/>
<dbReference type="EMBL" id="JACHON010000001">
    <property type="protein sequence ID" value="MBB6511299.1"/>
    <property type="molecule type" value="Genomic_DNA"/>
</dbReference>
<evidence type="ECO:0000256" key="3">
    <source>
        <dbReference type="ARBA" id="ARBA00022475"/>
    </source>
</evidence>
<evidence type="ECO:0000259" key="11">
    <source>
        <dbReference type="PROSITE" id="PS50929"/>
    </source>
</evidence>
<gene>
    <name evidence="12" type="ORF">GGQ92_000066</name>
</gene>
<name>A0A841RFR3_9BACI</name>
<keyword evidence="3" id="KW-1003">Cell membrane</keyword>
<evidence type="ECO:0000259" key="10">
    <source>
        <dbReference type="PROSITE" id="PS50893"/>
    </source>
</evidence>
<keyword evidence="2" id="KW-0813">Transport</keyword>
<dbReference type="Gene3D" id="1.20.1560.10">
    <property type="entry name" value="ABC transporter type 1, transmembrane domain"/>
    <property type="match status" value="1"/>
</dbReference>
<dbReference type="PROSITE" id="PS00211">
    <property type="entry name" value="ABC_TRANSPORTER_1"/>
    <property type="match status" value="1"/>
</dbReference>
<dbReference type="Pfam" id="PF00664">
    <property type="entry name" value="ABC_membrane"/>
    <property type="match status" value="1"/>
</dbReference>
<keyword evidence="8 9" id="KW-0472">Membrane</keyword>
<dbReference type="EC" id="3.6.3.-" evidence="12"/>
<keyword evidence="5" id="KW-0547">Nucleotide-binding</keyword>
<dbReference type="SMART" id="SM00382">
    <property type="entry name" value="AAA"/>
    <property type="match status" value="1"/>
</dbReference>
<feature type="transmembrane region" description="Helical" evidence="9">
    <location>
        <begin position="160"/>
        <end position="176"/>
    </location>
</feature>
<dbReference type="FunFam" id="3.40.50.300:FF:000221">
    <property type="entry name" value="Multidrug ABC transporter ATP-binding protein"/>
    <property type="match status" value="1"/>
</dbReference>
<dbReference type="GO" id="GO:0015421">
    <property type="term" value="F:ABC-type oligopeptide transporter activity"/>
    <property type="evidence" value="ECO:0007669"/>
    <property type="project" value="TreeGrafter"/>
</dbReference>
<evidence type="ECO:0000256" key="8">
    <source>
        <dbReference type="ARBA" id="ARBA00023136"/>
    </source>
</evidence>
<feature type="transmembrane region" description="Helical" evidence="9">
    <location>
        <begin position="248"/>
        <end position="266"/>
    </location>
</feature>
<dbReference type="CDD" id="cd18542">
    <property type="entry name" value="ABC_6TM_YknU_like"/>
    <property type="match status" value="1"/>
</dbReference>
<reference evidence="12 13" key="1">
    <citation type="submission" date="2020-08" db="EMBL/GenBank/DDBJ databases">
        <title>Genomic Encyclopedia of Type Strains, Phase IV (KMG-IV): sequencing the most valuable type-strain genomes for metagenomic binning, comparative biology and taxonomic classification.</title>
        <authorList>
            <person name="Goeker M."/>
        </authorList>
    </citation>
    <scope>NUCLEOTIDE SEQUENCE [LARGE SCALE GENOMIC DNA]</scope>
    <source>
        <strain evidence="12 13">DSM 11805</strain>
    </source>
</reference>
<keyword evidence="6 12" id="KW-0067">ATP-binding</keyword>
<keyword evidence="13" id="KW-1185">Reference proteome</keyword>
<dbReference type="InterPro" id="IPR027417">
    <property type="entry name" value="P-loop_NTPase"/>
</dbReference>
<dbReference type="PANTHER" id="PTHR43394">
    <property type="entry name" value="ATP-DEPENDENT PERMEASE MDL1, MITOCHONDRIAL"/>
    <property type="match status" value="1"/>
</dbReference>
<dbReference type="InterPro" id="IPR017871">
    <property type="entry name" value="ABC_transporter-like_CS"/>
</dbReference>
<dbReference type="PROSITE" id="PS50929">
    <property type="entry name" value="ABC_TM1F"/>
    <property type="match status" value="1"/>
</dbReference>
<dbReference type="SUPFAM" id="SSF52540">
    <property type="entry name" value="P-loop containing nucleoside triphosphate hydrolases"/>
    <property type="match status" value="1"/>
</dbReference>
<comment type="subcellular location">
    <subcellularLocation>
        <location evidence="1">Cell membrane</location>
        <topology evidence="1">Multi-pass membrane protein</topology>
    </subcellularLocation>
</comment>
<comment type="caution">
    <text evidence="12">The sequence shown here is derived from an EMBL/GenBank/DDBJ whole genome shotgun (WGS) entry which is preliminary data.</text>
</comment>
<feature type="domain" description="ABC transmembrane type-1" evidence="11">
    <location>
        <begin position="21"/>
        <end position="301"/>
    </location>
</feature>
<keyword evidence="12" id="KW-0378">Hydrolase</keyword>
<keyword evidence="7 9" id="KW-1133">Transmembrane helix</keyword>
<dbReference type="SUPFAM" id="SSF90123">
    <property type="entry name" value="ABC transporter transmembrane region"/>
    <property type="match status" value="1"/>
</dbReference>
<feature type="transmembrane region" description="Helical" evidence="9">
    <location>
        <begin position="17"/>
        <end position="38"/>
    </location>
</feature>
<dbReference type="InterPro" id="IPR039421">
    <property type="entry name" value="Type_1_exporter"/>
</dbReference>
<accession>A0A841RFR3</accession>
<evidence type="ECO:0000256" key="9">
    <source>
        <dbReference type="SAM" id="Phobius"/>
    </source>
</evidence>
<dbReference type="Proteomes" id="UP000572212">
    <property type="component" value="Unassembled WGS sequence"/>
</dbReference>
<organism evidence="12 13">
    <name type="scientific">Gracilibacillus halotolerans</name>
    <dbReference type="NCBI Taxonomy" id="74386"/>
    <lineage>
        <taxon>Bacteria</taxon>
        <taxon>Bacillati</taxon>
        <taxon>Bacillota</taxon>
        <taxon>Bacilli</taxon>
        <taxon>Bacillales</taxon>
        <taxon>Bacillaceae</taxon>
        <taxon>Gracilibacillus</taxon>
    </lineage>
</organism>
<feature type="domain" description="ABC transporter" evidence="10">
    <location>
        <begin position="335"/>
        <end position="570"/>
    </location>
</feature>
<feature type="transmembrane region" description="Helical" evidence="9">
    <location>
        <begin position="278"/>
        <end position="299"/>
    </location>
</feature>
<evidence type="ECO:0000256" key="1">
    <source>
        <dbReference type="ARBA" id="ARBA00004651"/>
    </source>
</evidence>
<dbReference type="InterPro" id="IPR003439">
    <property type="entry name" value="ABC_transporter-like_ATP-bd"/>
</dbReference>